<name>A0A9Q2XJH0_9PSED</name>
<evidence type="ECO:0000313" key="2">
    <source>
        <dbReference type="Proteomes" id="UP001106592"/>
    </source>
</evidence>
<dbReference type="Proteomes" id="UP001106592">
    <property type="component" value="Unassembled WGS sequence"/>
</dbReference>
<reference evidence="1" key="2">
    <citation type="journal article" date="2023" name="Plant Pathol.">
        <title>Dismantling and reorganizing Pseudomonas marginalis sensu#lato.</title>
        <authorList>
            <person name="Sawada H."/>
            <person name="Fujikawa T."/>
            <person name="Satou M."/>
        </authorList>
    </citation>
    <scope>NUCLEOTIDE SEQUENCE</scope>
    <source>
        <strain evidence="1">MAFF 301350</strain>
    </source>
</reference>
<comment type="caution">
    <text evidence="1">The sequence shown here is derived from an EMBL/GenBank/DDBJ whole genome shotgun (WGS) entry which is preliminary data.</text>
</comment>
<proteinExistence type="predicted"/>
<sequence>MLPLRRPLNGLPIALTLCALLGACVPYPRERPAYADLCQQRQVLEVPTAHGIKTFYLYAYLYDHALTWGERPYVQGHFSAHDAPDREFYVQLIGFNKDRQQPLKPGRSGEPPVPMLYDSRTAYLTFENGTRLAARPDVYLGALNNDVPLSGPAYVRPSPFDINSDEVHRRIPKITNNSRYGSVYVAFNTPDFNADSRWTINLGTLEIEGQSVTVAPLTLCHHPKKSWIGIEPLMRP</sequence>
<accession>A0A9Q2XJH0</accession>
<gene>
    <name evidence="1" type="ORF">KUO17_10425</name>
</gene>
<keyword evidence="2" id="KW-1185">Reference proteome</keyword>
<reference evidence="1" key="1">
    <citation type="journal article" date="2022" name="Int. J. Syst. Evol. Microbiol.">
        <title>Pseudomonas aegrilactucae sp. nov. and Pseudomonas morbosilactucae sp. nov., pathogens causing bacterial rot of lettuce in Japan.</title>
        <authorList>
            <person name="Sawada H."/>
            <person name="Fujikawa T."/>
            <person name="Satou M."/>
        </authorList>
    </citation>
    <scope>NUCLEOTIDE SEQUENCE</scope>
    <source>
        <strain evidence="1">MAFF 301350</strain>
    </source>
</reference>
<dbReference type="AlphaFoldDB" id="A0A9Q2XJH0"/>
<dbReference type="RefSeq" id="WP_217975485.1">
    <property type="nucleotide sequence ID" value="NZ_JAHTBI010000036.1"/>
</dbReference>
<dbReference type="PROSITE" id="PS51257">
    <property type="entry name" value="PROKAR_LIPOPROTEIN"/>
    <property type="match status" value="1"/>
</dbReference>
<protein>
    <recommendedName>
        <fullName evidence="3">Lipoprotein</fullName>
    </recommendedName>
</protein>
<organism evidence="1 2">
    <name type="scientific">Pseudomonas aegrilactucae</name>
    <dbReference type="NCBI Taxonomy" id="2854028"/>
    <lineage>
        <taxon>Bacteria</taxon>
        <taxon>Pseudomonadati</taxon>
        <taxon>Pseudomonadota</taxon>
        <taxon>Gammaproteobacteria</taxon>
        <taxon>Pseudomonadales</taxon>
        <taxon>Pseudomonadaceae</taxon>
        <taxon>Pseudomonas</taxon>
    </lineage>
</organism>
<dbReference type="EMBL" id="JAHTBI010000036">
    <property type="protein sequence ID" value="MBV6287439.1"/>
    <property type="molecule type" value="Genomic_DNA"/>
</dbReference>
<evidence type="ECO:0000313" key="1">
    <source>
        <dbReference type="EMBL" id="MBV6287439.1"/>
    </source>
</evidence>
<evidence type="ECO:0008006" key="3">
    <source>
        <dbReference type="Google" id="ProtNLM"/>
    </source>
</evidence>